<dbReference type="InterPro" id="IPR043138">
    <property type="entry name" value="GGT_lsub"/>
</dbReference>
<dbReference type="InterPro" id="IPR052896">
    <property type="entry name" value="GGT-like_enzyme"/>
</dbReference>
<dbReference type="PANTHER" id="PTHR43881:SF1">
    <property type="entry name" value="GAMMA-GLUTAMYLTRANSPEPTIDASE (AFU_ORTHOLOGUE AFUA_4G13580)"/>
    <property type="match status" value="1"/>
</dbReference>
<name>A0A1G9ZNZ6_9FIRM</name>
<dbReference type="EMBL" id="FNHQ01000031">
    <property type="protein sequence ID" value="SDN22701.1"/>
    <property type="molecule type" value="Genomic_DNA"/>
</dbReference>
<dbReference type="RefSeq" id="WP_091652202.1">
    <property type="nucleotide sequence ID" value="NZ_FNHQ01000031.1"/>
</dbReference>
<protein>
    <submittedName>
        <fullName evidence="1">Gamma-glutamyltranspeptidase / glutathione hydrolase</fullName>
    </submittedName>
</protein>
<keyword evidence="2" id="KW-1185">Reference proteome</keyword>
<proteinExistence type="predicted"/>
<keyword evidence="1" id="KW-0378">Hydrolase</keyword>
<dbReference type="GO" id="GO:0016787">
    <property type="term" value="F:hydrolase activity"/>
    <property type="evidence" value="ECO:0007669"/>
    <property type="project" value="UniProtKB-KW"/>
</dbReference>
<dbReference type="PANTHER" id="PTHR43881">
    <property type="entry name" value="GAMMA-GLUTAMYLTRANSPEPTIDASE (AFU_ORTHOLOGUE AFUA_4G13580)"/>
    <property type="match status" value="1"/>
</dbReference>
<dbReference type="InterPro" id="IPR029055">
    <property type="entry name" value="Ntn_hydrolases_N"/>
</dbReference>
<evidence type="ECO:0000313" key="2">
    <source>
        <dbReference type="Proteomes" id="UP000199309"/>
    </source>
</evidence>
<dbReference type="SUPFAM" id="SSF56235">
    <property type="entry name" value="N-terminal nucleophile aminohydrolases (Ntn hydrolases)"/>
    <property type="match status" value="1"/>
</dbReference>
<dbReference type="OrthoDB" id="9781342at2"/>
<dbReference type="STRING" id="349095.SAMN05660299_02363"/>
<gene>
    <name evidence="1" type="ORF">SAMN05660299_02363</name>
</gene>
<dbReference type="Proteomes" id="UP000199309">
    <property type="component" value="Unassembled WGS sequence"/>
</dbReference>
<dbReference type="Gene3D" id="1.10.246.130">
    <property type="match status" value="1"/>
</dbReference>
<evidence type="ECO:0000313" key="1">
    <source>
        <dbReference type="EMBL" id="SDN22701.1"/>
    </source>
</evidence>
<dbReference type="Pfam" id="PF01019">
    <property type="entry name" value="G_glu_transpept"/>
    <property type="match status" value="1"/>
</dbReference>
<dbReference type="Gene3D" id="3.60.20.40">
    <property type="match status" value="1"/>
</dbReference>
<dbReference type="InterPro" id="IPR043137">
    <property type="entry name" value="GGT_ssub_C"/>
</dbReference>
<dbReference type="PRINTS" id="PR01210">
    <property type="entry name" value="GGTRANSPTASE"/>
</dbReference>
<sequence length="537" mass="59541">MYLQFDPHQYPYSSRREIVYARNGMVCTSQTLAAQAGLDMLKQGGNAVDAALAAAISLIVLEPTSNGLGSDAFALVWIKGVLYGLNGSGYAPAAMSRETLLERGISAMPARGWAPVTVPGAPAAWEELHRRFGRLPFEKLFEPALNYAEHGYAVMPTLAELWKESEQTFAKFRNDPAFAGLFPTFFSKGSAPRAGEIVTLPWQARALRQIAASHSRDFYEGDIADAIDAFSQATGGYIRKQDLMEYKPQWVDPISTNYRGYDVWEIPPNGHGLVVLMAMAIARGLEFKERDTVDTFHKQIEAMKLAFTDGRKYIADPRYMRTKLSYWLSEEYAAQRRAQIRTQALMPAPVDPNCGGTVYLCAADREGNMVSYIQSNFMGFGSGIVVPEYGIALNNRGYNFSMEAASDNCVAPRKKPYHTIIPGFLTKDGVPVGPFGVMGGFMQPQGHMQVLMNTIDFHMNPQAALDAPRWQWLGNKQIEIEPTVSQDIIRGLRDRGHTIIINPDRNSYGRGQIIWRNEQGVLMGATEPRADGAVAAW</sequence>
<dbReference type="AlphaFoldDB" id="A0A1G9ZNZ6"/>
<organism evidence="1 2">
    <name type="scientific">Megasphaera paucivorans</name>
    <dbReference type="NCBI Taxonomy" id="349095"/>
    <lineage>
        <taxon>Bacteria</taxon>
        <taxon>Bacillati</taxon>
        <taxon>Bacillota</taxon>
        <taxon>Negativicutes</taxon>
        <taxon>Veillonellales</taxon>
        <taxon>Veillonellaceae</taxon>
        <taxon>Megasphaera</taxon>
    </lineage>
</organism>
<accession>A0A1G9ZNZ6</accession>
<reference evidence="1 2" key="1">
    <citation type="submission" date="2016-10" db="EMBL/GenBank/DDBJ databases">
        <authorList>
            <person name="de Groot N.N."/>
        </authorList>
    </citation>
    <scope>NUCLEOTIDE SEQUENCE [LARGE SCALE GENOMIC DNA]</scope>
    <source>
        <strain evidence="1 2">DSM 16981</strain>
    </source>
</reference>